<dbReference type="Pfam" id="PF00551">
    <property type="entry name" value="Formyl_trans_N"/>
    <property type="match status" value="1"/>
</dbReference>
<dbReference type="Proteomes" id="UP000182836">
    <property type="component" value="Unassembled WGS sequence"/>
</dbReference>
<evidence type="ECO:0000259" key="1">
    <source>
        <dbReference type="Pfam" id="PF00551"/>
    </source>
</evidence>
<dbReference type="RefSeq" id="WP_043067670.1">
    <property type="nucleotide sequence ID" value="NZ_BJOA01000081.1"/>
</dbReference>
<dbReference type="Proteomes" id="UP000037269">
    <property type="component" value="Unassembled WGS sequence"/>
</dbReference>
<dbReference type="SUPFAM" id="SSF53328">
    <property type="entry name" value="Formyltransferase"/>
    <property type="match status" value="1"/>
</dbReference>
<gene>
    <name evidence="2" type="ORF">AF333_03080</name>
    <name evidence="3" type="ORF">SAMN04487909_104184</name>
</gene>
<reference evidence="2 4" key="1">
    <citation type="submission" date="2015-07" db="EMBL/GenBank/DDBJ databases">
        <title>Fjat-14205 dsm 2895.</title>
        <authorList>
            <person name="Liu B."/>
            <person name="Wang J."/>
            <person name="Zhu Y."/>
            <person name="Liu G."/>
            <person name="Chen Q."/>
            <person name="Chen Z."/>
            <person name="Lan J."/>
            <person name="Che J."/>
            <person name="Ge C."/>
            <person name="Shi H."/>
            <person name="Pan Z."/>
            <person name="Liu X."/>
        </authorList>
    </citation>
    <scope>NUCLEOTIDE SEQUENCE [LARGE SCALE GENOMIC DNA]</scope>
    <source>
        <strain evidence="2 4">DSM 2895</strain>
    </source>
</reference>
<dbReference type="EMBL" id="FNED01000004">
    <property type="protein sequence ID" value="SDI48408.1"/>
    <property type="molecule type" value="Genomic_DNA"/>
</dbReference>
<reference evidence="3 5" key="2">
    <citation type="submission" date="2016-10" db="EMBL/GenBank/DDBJ databases">
        <authorList>
            <person name="de Groot N.N."/>
        </authorList>
    </citation>
    <scope>NUCLEOTIDE SEQUENCE [LARGE SCALE GENOMIC DNA]</scope>
    <source>
        <strain evidence="3 5">DSM 2895</strain>
    </source>
</reference>
<protein>
    <submittedName>
        <fullName evidence="3">Formyl transferase</fullName>
    </submittedName>
    <submittedName>
        <fullName evidence="2">Methionyl-tRNA formyltransferase</fullName>
    </submittedName>
</protein>
<dbReference type="InterPro" id="IPR002376">
    <property type="entry name" value="Formyl_transf_N"/>
</dbReference>
<dbReference type="Gene3D" id="3.40.50.170">
    <property type="entry name" value="Formyl transferase, N-terminal domain"/>
    <property type="match status" value="1"/>
</dbReference>
<keyword evidence="2" id="KW-0808">Transferase</keyword>
<dbReference type="GeneID" id="42304193"/>
<name>A0A0M0GYV4_ANEMI</name>
<dbReference type="InterPro" id="IPR036477">
    <property type="entry name" value="Formyl_transf_N_sf"/>
</dbReference>
<dbReference type="STRING" id="47500.AF333_03080"/>
<accession>A0A0M0GYV4</accession>
<dbReference type="OrthoDB" id="9802815at2"/>
<keyword evidence="4" id="KW-1185">Reference proteome</keyword>
<evidence type="ECO:0000313" key="4">
    <source>
        <dbReference type="Proteomes" id="UP000037269"/>
    </source>
</evidence>
<evidence type="ECO:0000313" key="5">
    <source>
        <dbReference type="Proteomes" id="UP000182836"/>
    </source>
</evidence>
<feature type="domain" description="Formyl transferase N-terminal" evidence="1">
    <location>
        <begin position="95"/>
        <end position="198"/>
    </location>
</feature>
<dbReference type="EMBL" id="LGUG01000004">
    <property type="protein sequence ID" value="KON94626.1"/>
    <property type="molecule type" value="Genomic_DNA"/>
</dbReference>
<evidence type="ECO:0000313" key="3">
    <source>
        <dbReference type="EMBL" id="SDI48408.1"/>
    </source>
</evidence>
<sequence length="273" mass="31397">MNKTDTFNVVILIGSHPRHFYIAKKLYEVGLLKALVVEEREIFVPEPPTGLPDIDRKNFIRHFHDRNEAERRFFGEEKLKELPSDLPVLKVSLAELNSDKVKEWVLSHQPDHVLTYGVHKISDELLSSFPKYSWNIHGGLSPWYRGNITLFWPFYMLRPNWAGMTIHYLTAQLDGGAIVHHSVPELHRGDGVHDVACRAVVQVADDIVQILQQRAEGREFPGTTQKSSGKLFIGTDWHPQHLRVVYNLYNNDIVDRYLDEEIISPPPPLVTVL</sequence>
<proteinExistence type="predicted"/>
<dbReference type="GO" id="GO:0016740">
    <property type="term" value="F:transferase activity"/>
    <property type="evidence" value="ECO:0007669"/>
    <property type="project" value="UniProtKB-KW"/>
</dbReference>
<organism evidence="2 4">
    <name type="scientific">Aneurinibacillus migulanus</name>
    <name type="common">Bacillus migulanus</name>
    <dbReference type="NCBI Taxonomy" id="47500"/>
    <lineage>
        <taxon>Bacteria</taxon>
        <taxon>Bacillati</taxon>
        <taxon>Bacillota</taxon>
        <taxon>Bacilli</taxon>
        <taxon>Bacillales</taxon>
        <taxon>Paenibacillaceae</taxon>
        <taxon>Aneurinibacillus group</taxon>
        <taxon>Aneurinibacillus</taxon>
    </lineage>
</organism>
<evidence type="ECO:0000313" key="2">
    <source>
        <dbReference type="EMBL" id="KON94626.1"/>
    </source>
</evidence>
<dbReference type="AlphaFoldDB" id="A0A0M0GYV4"/>
<dbReference type="PATRIC" id="fig|47500.9.peg.1692"/>